<name>A0A5D6UXV6_9BACT</name>
<organism evidence="3 4">
    <name type="scientific">Hymenobacter lutimineralis</name>
    <dbReference type="NCBI Taxonomy" id="2606448"/>
    <lineage>
        <taxon>Bacteria</taxon>
        <taxon>Pseudomonadati</taxon>
        <taxon>Bacteroidota</taxon>
        <taxon>Cytophagia</taxon>
        <taxon>Cytophagales</taxon>
        <taxon>Hymenobacteraceae</taxon>
        <taxon>Hymenobacter</taxon>
    </lineage>
</organism>
<evidence type="ECO:0000313" key="3">
    <source>
        <dbReference type="EMBL" id="TYZ08356.1"/>
    </source>
</evidence>
<evidence type="ECO:0000256" key="2">
    <source>
        <dbReference type="SAM" id="Phobius"/>
    </source>
</evidence>
<reference evidence="3 4" key="1">
    <citation type="submission" date="2019-08" db="EMBL/GenBank/DDBJ databases">
        <authorList>
            <person name="Seo M.-J."/>
        </authorList>
    </citation>
    <scope>NUCLEOTIDE SEQUENCE [LARGE SCALE GENOMIC DNA]</scope>
    <source>
        <strain evidence="3 4">KIGAM108</strain>
    </source>
</reference>
<dbReference type="RefSeq" id="WP_149071445.1">
    <property type="nucleotide sequence ID" value="NZ_VTHL01000013.1"/>
</dbReference>
<evidence type="ECO:0000256" key="1">
    <source>
        <dbReference type="SAM" id="MobiDB-lite"/>
    </source>
</evidence>
<feature type="transmembrane region" description="Helical" evidence="2">
    <location>
        <begin position="23"/>
        <end position="45"/>
    </location>
</feature>
<feature type="region of interest" description="Disordered" evidence="1">
    <location>
        <begin position="235"/>
        <end position="266"/>
    </location>
</feature>
<accession>A0A5D6UXV6</accession>
<dbReference type="EMBL" id="VTHL01000013">
    <property type="protein sequence ID" value="TYZ08356.1"/>
    <property type="molecule type" value="Genomic_DNA"/>
</dbReference>
<protein>
    <submittedName>
        <fullName evidence="3">Uncharacterized protein</fullName>
    </submittedName>
</protein>
<keyword evidence="2" id="KW-1133">Transmembrane helix</keyword>
<comment type="caution">
    <text evidence="3">The sequence shown here is derived from an EMBL/GenBank/DDBJ whole genome shotgun (WGS) entry which is preliminary data.</text>
</comment>
<sequence length="394" mass="44135">MILAEFEGVIYIHSNKKYKKVHFIYTFLYFLLLCTMFLLFTRIIVSPFISFLHSLFMPKTIDYPRTSYTSAWEVAEVVDDTGGKCALETAARKLNRKVSGSFKAIVGSAVKFGLLTSKRELLTTTNLFRRIKHAYDKQEEKIYHREAFLHPPLFMQICRKFRNRELPVHMFDVMLIREFGVEEINAQGVAKAFVEGARMVDLIDERNIIADIDQLSAQQGPRRELAAGEMPLNSFRRATDSNPEPAQTTLQPSAQPTTQKSINSLPLSPGFVLADSSLPEEPDPISALFNLPRNTGNQATQDSVSLVDVQPFVSKQQPSQPSDRNFAPPILPNGINLPIPTQSPEPSTSTPEVIFRLQISGPGLHTDLTIQDPSDLLLVHSLLEKIKRQLGGAA</sequence>
<feature type="region of interest" description="Disordered" evidence="1">
    <location>
        <begin position="313"/>
        <end position="351"/>
    </location>
</feature>
<keyword evidence="2" id="KW-0472">Membrane</keyword>
<proteinExistence type="predicted"/>
<evidence type="ECO:0000313" key="4">
    <source>
        <dbReference type="Proteomes" id="UP000322791"/>
    </source>
</evidence>
<dbReference type="AlphaFoldDB" id="A0A5D6UXV6"/>
<keyword evidence="4" id="KW-1185">Reference proteome</keyword>
<gene>
    <name evidence="3" type="ORF">FY528_12965</name>
</gene>
<keyword evidence="2" id="KW-0812">Transmembrane</keyword>
<feature type="compositionally biased region" description="Polar residues" evidence="1">
    <location>
        <begin position="313"/>
        <end position="323"/>
    </location>
</feature>
<feature type="compositionally biased region" description="Low complexity" evidence="1">
    <location>
        <begin position="332"/>
        <end position="351"/>
    </location>
</feature>
<dbReference type="Proteomes" id="UP000322791">
    <property type="component" value="Unassembled WGS sequence"/>
</dbReference>
<feature type="compositionally biased region" description="Polar residues" evidence="1">
    <location>
        <begin position="240"/>
        <end position="266"/>
    </location>
</feature>